<evidence type="ECO:0008006" key="4">
    <source>
        <dbReference type="Google" id="ProtNLM"/>
    </source>
</evidence>
<evidence type="ECO:0000256" key="1">
    <source>
        <dbReference type="SAM" id="Phobius"/>
    </source>
</evidence>
<sequence length="82" mass="9440">MRKVLLQILIFSVIFILIFNLTRFLMQLHFIPQDTDKIELLKMYAFGTFHDIRFLSAAFLPLLLCGFLSYFAPLLKIKGGGG</sequence>
<organism evidence="2 3">
    <name type="scientific">Campylobacter upsaliensis JV21</name>
    <dbReference type="NCBI Taxonomy" id="888826"/>
    <lineage>
        <taxon>Bacteria</taxon>
        <taxon>Pseudomonadati</taxon>
        <taxon>Campylobacterota</taxon>
        <taxon>Epsilonproteobacteria</taxon>
        <taxon>Campylobacterales</taxon>
        <taxon>Campylobacteraceae</taxon>
        <taxon>Campylobacter</taxon>
    </lineage>
</organism>
<dbReference type="RefSeq" id="WP_004276983.1">
    <property type="nucleotide sequence ID" value="NZ_GL622227.1"/>
</dbReference>
<proteinExistence type="predicted"/>
<name>A0A828QXH4_CAMUP</name>
<dbReference type="GeneID" id="77230424"/>
<dbReference type="Proteomes" id="UP000005813">
    <property type="component" value="Unassembled WGS sequence"/>
</dbReference>
<reference evidence="2 3" key="1">
    <citation type="submission" date="2010-12" db="EMBL/GenBank/DDBJ databases">
        <authorList>
            <person name="Muzny D."/>
            <person name="Qin X."/>
            <person name="Buhay C."/>
            <person name="Dugan-Rocha S."/>
            <person name="Ding Y."/>
            <person name="Chen G."/>
            <person name="Hawes A."/>
            <person name="Holder M."/>
            <person name="Jhangiani S."/>
            <person name="Johnson A."/>
            <person name="Khan Z."/>
            <person name="Li Z."/>
            <person name="Liu W."/>
            <person name="Liu X."/>
            <person name="Perez L."/>
            <person name="Shen H."/>
            <person name="Wang Q."/>
            <person name="Watt J."/>
            <person name="Xi L."/>
            <person name="Xin Y."/>
            <person name="Zhou J."/>
            <person name="Deng J."/>
            <person name="Jiang H."/>
            <person name="Liu Y."/>
            <person name="Qu J."/>
            <person name="Song X.-Z."/>
            <person name="Zhang L."/>
            <person name="Villasana D."/>
            <person name="Johnson A."/>
            <person name="Liu J."/>
            <person name="Liyanage D."/>
            <person name="Lorensuhewa L."/>
            <person name="Robinson T."/>
            <person name="Song A."/>
            <person name="Song B.-B."/>
            <person name="Dinh H."/>
            <person name="Thornton R."/>
            <person name="Coyle M."/>
            <person name="Francisco L."/>
            <person name="Jackson L."/>
            <person name="Javaid M."/>
            <person name="Korchina V."/>
            <person name="Kovar C."/>
            <person name="Mata R."/>
            <person name="Mathew T."/>
            <person name="Ngo R."/>
            <person name="Nguyen L."/>
            <person name="Nguyen N."/>
            <person name="Okwuonu G."/>
            <person name="Ongeri F."/>
            <person name="Pham C."/>
            <person name="Simmons D."/>
            <person name="Wilczek-Boney K."/>
            <person name="Hale W."/>
            <person name="Jakkamsetti A."/>
            <person name="Pham P."/>
            <person name="Ruth R."/>
            <person name="San Lucas F."/>
            <person name="Warren J."/>
            <person name="Zhang J."/>
            <person name="Zhao Z."/>
            <person name="Zhou C."/>
            <person name="Zhu D."/>
            <person name="Lee S."/>
            <person name="Bess C."/>
            <person name="Blankenburg K."/>
            <person name="Forbes L."/>
            <person name="Fu Q."/>
            <person name="Gubbala S."/>
            <person name="Hirani K."/>
            <person name="Jayaseelan J.C."/>
            <person name="Lara F."/>
            <person name="Munidasa M."/>
            <person name="Palculict T."/>
            <person name="Patil S."/>
            <person name="Pu L.-L."/>
            <person name="Saada N."/>
            <person name="Tang L."/>
            <person name="Weissenberger G."/>
            <person name="Zhu Y."/>
            <person name="Hemphill L."/>
            <person name="Shang Y."/>
            <person name="Youmans B."/>
            <person name="Ayvaz T."/>
            <person name="Ross M."/>
            <person name="Santibanez J."/>
            <person name="Aqrawi P."/>
            <person name="Gross S."/>
            <person name="Joshi V."/>
            <person name="Fowler G."/>
            <person name="Nazareth L."/>
            <person name="Reid J."/>
            <person name="Worley K."/>
            <person name="Petrosino J."/>
            <person name="Highlander S."/>
            <person name="Gibbs R."/>
        </authorList>
    </citation>
    <scope>NUCLEOTIDE SEQUENCE [LARGE SCALE GENOMIC DNA]</scope>
    <source>
        <strain evidence="2 3">JV21</strain>
    </source>
</reference>
<comment type="caution">
    <text evidence="2">The sequence shown here is derived from an EMBL/GenBank/DDBJ whole genome shotgun (WGS) entry which is preliminary data.</text>
</comment>
<feature type="transmembrane region" description="Helical" evidence="1">
    <location>
        <begin position="6"/>
        <end position="31"/>
    </location>
</feature>
<protein>
    <recommendedName>
        <fullName evidence="4">LTA synthase family protein</fullName>
    </recommendedName>
</protein>
<evidence type="ECO:0000313" key="3">
    <source>
        <dbReference type="Proteomes" id="UP000005813"/>
    </source>
</evidence>
<accession>A0A828QXH4</accession>
<evidence type="ECO:0000313" key="2">
    <source>
        <dbReference type="EMBL" id="EFU72363.1"/>
    </source>
</evidence>
<feature type="transmembrane region" description="Helical" evidence="1">
    <location>
        <begin position="52"/>
        <end position="72"/>
    </location>
</feature>
<keyword evidence="1" id="KW-0812">Transmembrane</keyword>
<gene>
    <name evidence="2" type="ORF">HMPREF9400_0417</name>
</gene>
<keyword evidence="1" id="KW-1133">Transmembrane helix</keyword>
<dbReference type="AlphaFoldDB" id="A0A828QXH4"/>
<dbReference type="EMBL" id="AEPU01000011">
    <property type="protein sequence ID" value="EFU72363.1"/>
    <property type="molecule type" value="Genomic_DNA"/>
</dbReference>
<keyword evidence="1" id="KW-0472">Membrane</keyword>